<dbReference type="InterPro" id="IPR051222">
    <property type="entry name" value="PPR/CCM1_RNA-binding"/>
</dbReference>
<dbReference type="PANTHER" id="PTHR47942">
    <property type="entry name" value="TETRATRICOPEPTIDE REPEAT (TPR)-LIKE SUPERFAMILY PROTEIN-RELATED"/>
    <property type="match status" value="1"/>
</dbReference>
<dbReference type="PROSITE" id="PS51375">
    <property type="entry name" value="PPR"/>
    <property type="match status" value="1"/>
</dbReference>
<dbReference type="Gene3D" id="1.25.40.10">
    <property type="entry name" value="Tetratricopeptide repeat domain"/>
    <property type="match status" value="3"/>
</dbReference>
<dbReference type="KEGG" id="fcy:FRACYDRAFT_208949"/>
<evidence type="ECO:0000313" key="4">
    <source>
        <dbReference type="Proteomes" id="UP000095751"/>
    </source>
</evidence>
<keyword evidence="1" id="KW-0677">Repeat</keyword>
<dbReference type="OrthoDB" id="185373at2759"/>
<dbReference type="Proteomes" id="UP000095751">
    <property type="component" value="Unassembled WGS sequence"/>
</dbReference>
<evidence type="ECO:0000313" key="3">
    <source>
        <dbReference type="EMBL" id="OEU15438.1"/>
    </source>
</evidence>
<dbReference type="EMBL" id="KV784359">
    <property type="protein sequence ID" value="OEU15438.1"/>
    <property type="molecule type" value="Genomic_DNA"/>
</dbReference>
<evidence type="ECO:0000256" key="1">
    <source>
        <dbReference type="ARBA" id="ARBA00022737"/>
    </source>
</evidence>
<name>A0A1E7FB92_9STRA</name>
<dbReference type="PANTHER" id="PTHR47942:SF63">
    <property type="entry name" value="PENTATRICOPEPTIDE REPEAT-CONTAINING PROTEIN"/>
    <property type="match status" value="1"/>
</dbReference>
<proteinExistence type="predicted"/>
<dbReference type="InParanoid" id="A0A1E7FB92"/>
<dbReference type="Pfam" id="PF01535">
    <property type="entry name" value="PPR"/>
    <property type="match status" value="1"/>
</dbReference>
<dbReference type="AlphaFoldDB" id="A0A1E7FB92"/>
<protein>
    <recommendedName>
        <fullName evidence="5">Pentacotripeptide-repeat region of PRORP domain-containing protein</fullName>
    </recommendedName>
</protein>
<sequence length="724" mass="82009">MVAWSRRRSTDAAMIVEQLLKRIVDEMQAGNKEVHVSTRMYSIAIKAWGKCGNVGGAERAGSIHEAMVQSYEETKNISIRPTTKSYNTLLLAWSKSKNRSALRAIEKILRDMLIDLESSTVRPDARTFSTILDFYARKGSAESVSKAETLIKSMRGLGIKKNSQVYSALQVLYLNSGRKDAPEKTMTVLQEMMSLDSQGDVIAPPDIGNYNNVLCAYSRNPTEKSALRAFDMLNRIETPLEKGGYDIEPDRLSYFLAILTCSRCPNHTLGVNQAEPLLRRMEKRSKAEKKRRIELSISAPPLVYLDIECFNVVLTAIQKSYSIDAVDRIFNIISRMEEYAENGLEHLRPNTRSMNTALNALSRSKAIDAVDRAEEILERMFQLHIGGTSFIKPDAFSYTAILRSYQRLRTPEAAQRAHDILSHMEELYETKILDEPPDVVHYTIVCSAWTLSGSKNGSQKCIEILSRMKAKDEEGWPKVKPNIRTYNAVLDSLSRSHEADKAEELLYHMLSLAKNGDNNARPDTFSFDAVINAFIHSKLKDAAEKALDILHRGKKRYLNGKLNALPSEYTYSLVIHACAFSVNADPDMKMKAFEIANDVMTELIDDGTEPSPATYGWLFQVCGRLRIPEESIKDDIERIFSRCCDKGRFSEFVLQSLKQATSDNLFTNLMTEVLENNGDIFSQKRRADTKQIIKLSHLPKDWCHDSRTETKKEESSKSKSRQRN</sequence>
<evidence type="ECO:0008006" key="5">
    <source>
        <dbReference type="Google" id="ProtNLM"/>
    </source>
</evidence>
<organism evidence="3 4">
    <name type="scientific">Fragilariopsis cylindrus CCMP1102</name>
    <dbReference type="NCBI Taxonomy" id="635003"/>
    <lineage>
        <taxon>Eukaryota</taxon>
        <taxon>Sar</taxon>
        <taxon>Stramenopiles</taxon>
        <taxon>Ochrophyta</taxon>
        <taxon>Bacillariophyta</taxon>
        <taxon>Bacillariophyceae</taxon>
        <taxon>Bacillariophycidae</taxon>
        <taxon>Bacillariales</taxon>
        <taxon>Bacillariaceae</taxon>
        <taxon>Fragilariopsis</taxon>
    </lineage>
</organism>
<accession>A0A1E7FB92</accession>
<dbReference type="InterPro" id="IPR002885">
    <property type="entry name" value="PPR_rpt"/>
</dbReference>
<reference evidence="3 4" key="1">
    <citation type="submission" date="2016-09" db="EMBL/GenBank/DDBJ databases">
        <title>Extensive genetic diversity and differential bi-allelic expression allows diatom success in the polar Southern Ocean.</title>
        <authorList>
            <consortium name="DOE Joint Genome Institute"/>
            <person name="Mock T."/>
            <person name="Otillar R.P."/>
            <person name="Strauss J."/>
            <person name="Dupont C."/>
            <person name="Frickenhaus S."/>
            <person name="Maumus F."/>
            <person name="Mcmullan M."/>
            <person name="Sanges R."/>
            <person name="Schmutz J."/>
            <person name="Toseland A."/>
            <person name="Valas R."/>
            <person name="Veluchamy A."/>
            <person name="Ward B.J."/>
            <person name="Allen A."/>
            <person name="Barry K."/>
            <person name="Falciatore A."/>
            <person name="Ferrante M."/>
            <person name="Fortunato A.E."/>
            <person name="Gloeckner G."/>
            <person name="Gruber A."/>
            <person name="Hipkin R."/>
            <person name="Janech M."/>
            <person name="Kroth P."/>
            <person name="Leese F."/>
            <person name="Lindquist E."/>
            <person name="Lyon B.R."/>
            <person name="Martin J."/>
            <person name="Mayer C."/>
            <person name="Parker M."/>
            <person name="Quesneville H."/>
            <person name="Raymond J."/>
            <person name="Uhlig C."/>
            <person name="Valentin K.U."/>
            <person name="Worden A.Z."/>
            <person name="Armbrust E.V."/>
            <person name="Bowler C."/>
            <person name="Green B."/>
            <person name="Moulton V."/>
            <person name="Van Oosterhout C."/>
            <person name="Grigoriev I."/>
        </authorList>
    </citation>
    <scope>NUCLEOTIDE SEQUENCE [LARGE SCALE GENOMIC DNA]</scope>
    <source>
        <strain evidence="3 4">CCMP1102</strain>
    </source>
</reference>
<dbReference type="InterPro" id="IPR011990">
    <property type="entry name" value="TPR-like_helical_dom_sf"/>
</dbReference>
<keyword evidence="4" id="KW-1185">Reference proteome</keyword>
<gene>
    <name evidence="3" type="ORF">FRACYDRAFT_208949</name>
</gene>
<dbReference type="NCBIfam" id="TIGR00756">
    <property type="entry name" value="PPR"/>
    <property type="match status" value="1"/>
</dbReference>
<feature type="repeat" description="PPR" evidence="2">
    <location>
        <begin position="482"/>
        <end position="512"/>
    </location>
</feature>
<evidence type="ECO:0000256" key="2">
    <source>
        <dbReference type="PROSITE-ProRule" id="PRU00708"/>
    </source>
</evidence>